<name>F8F7Q8_PAEMK</name>
<dbReference type="InterPro" id="IPR007235">
    <property type="entry name" value="Glyco_trans_28_C"/>
</dbReference>
<dbReference type="GO" id="GO:0016758">
    <property type="term" value="F:hexosyltransferase activity"/>
    <property type="evidence" value="ECO:0007669"/>
    <property type="project" value="InterPro"/>
</dbReference>
<dbReference type="PATRIC" id="fig|1036673.3.peg.855"/>
<evidence type="ECO:0000313" key="3">
    <source>
        <dbReference type="Proteomes" id="UP000006620"/>
    </source>
</evidence>
<evidence type="ECO:0000313" key="2">
    <source>
        <dbReference type="EMBL" id="AEI39543.1"/>
    </source>
</evidence>
<feature type="domain" description="Glycosyl transferase family 28 C-terminal" evidence="1">
    <location>
        <begin position="1"/>
        <end position="132"/>
    </location>
</feature>
<organism evidence="2 3">
    <name type="scientific">Paenibacillus mucilaginosus (strain KNP414)</name>
    <dbReference type="NCBI Taxonomy" id="1036673"/>
    <lineage>
        <taxon>Bacteria</taxon>
        <taxon>Bacillati</taxon>
        <taxon>Bacillota</taxon>
        <taxon>Bacilli</taxon>
        <taxon>Bacillales</taxon>
        <taxon>Paenibacillaceae</taxon>
        <taxon>Paenibacillus</taxon>
    </lineage>
</organism>
<dbReference type="KEGG" id="pms:KNP414_00953"/>
<sequence>MILVSLGTQDFPFNRLLEKMDELIEKKVIQEEVIAQTGYSSYVPRHFKYTKFTTFDEFEDLLDQCRILITHGGTGTIVGGLRKKKRIIAVPRLKKYAEHVDDHQTEIINLFSDKNFIIGLEDVSGLEQALRAIETFEPIDYVSGNQKIVSLIDNFLGRTVRN</sequence>
<dbReference type="NCBIfam" id="NF041548">
    <property type="entry name" value="PssE"/>
    <property type="match status" value="1"/>
</dbReference>
<accession>F8F7Q8</accession>
<proteinExistence type="predicted"/>
<evidence type="ECO:0000259" key="1">
    <source>
        <dbReference type="Pfam" id="PF04101"/>
    </source>
</evidence>
<dbReference type="SUPFAM" id="SSF53756">
    <property type="entry name" value="UDP-Glycosyltransferase/glycogen phosphorylase"/>
    <property type="match status" value="1"/>
</dbReference>
<dbReference type="HOGENOM" id="CLU_085408_1_0_9"/>
<dbReference type="InterPro" id="IPR048097">
    <property type="entry name" value="Cps14G-like"/>
</dbReference>
<dbReference type="EMBL" id="CP002869">
    <property type="protein sequence ID" value="AEI39543.1"/>
    <property type="molecule type" value="Genomic_DNA"/>
</dbReference>
<dbReference type="Pfam" id="PF04101">
    <property type="entry name" value="Glyco_tran_28_C"/>
    <property type="match status" value="1"/>
</dbReference>
<dbReference type="AlphaFoldDB" id="F8F7Q8"/>
<gene>
    <name evidence="2" type="ordered locus">KNP414_00953</name>
</gene>
<dbReference type="RefSeq" id="WP_013914707.1">
    <property type="nucleotide sequence ID" value="NC_015690.1"/>
</dbReference>
<reference evidence="3" key="1">
    <citation type="submission" date="2011-06" db="EMBL/GenBank/DDBJ databases">
        <title>Complete genome sequence of Paenibacillus mucilaginosus KNP414.</title>
        <authorList>
            <person name="Wang J."/>
            <person name="Hu S."/>
            <person name="Hu X."/>
            <person name="Zhang B."/>
            <person name="Dong D."/>
            <person name="Zhang S."/>
            <person name="Zhao K."/>
            <person name="Wu D."/>
        </authorList>
    </citation>
    <scope>NUCLEOTIDE SEQUENCE [LARGE SCALE GENOMIC DNA]</scope>
    <source>
        <strain evidence="3">KNP414</strain>
    </source>
</reference>
<dbReference type="Proteomes" id="UP000006620">
    <property type="component" value="Chromosome"/>
</dbReference>
<reference evidence="2 3" key="2">
    <citation type="journal article" date="2013" name="Genome Announc.">
        <title>Genome Sequence of Growth-Improving Paenibacillus mucilaginosus Strain KNP414.</title>
        <authorList>
            <person name="Lu J.J."/>
            <person name="Wang J.F."/>
            <person name="Hu X.F."/>
        </authorList>
    </citation>
    <scope>NUCLEOTIDE SEQUENCE [LARGE SCALE GENOMIC DNA]</scope>
    <source>
        <strain evidence="2 3">KNP414</strain>
    </source>
</reference>
<protein>
    <submittedName>
        <fullName evidence="2">EpsH</fullName>
    </submittedName>
</protein>
<dbReference type="Gene3D" id="3.40.50.2000">
    <property type="entry name" value="Glycogen Phosphorylase B"/>
    <property type="match status" value="1"/>
</dbReference>